<accession>A0A919YUX3</accession>
<evidence type="ECO:0008006" key="3">
    <source>
        <dbReference type="Google" id="ProtNLM"/>
    </source>
</evidence>
<keyword evidence="2" id="KW-1185">Reference proteome</keyword>
<dbReference type="RefSeq" id="WP_213519572.1">
    <property type="nucleotide sequence ID" value="NZ_BOSE01000011.1"/>
</dbReference>
<organism evidence="1 2">
    <name type="scientific">Paenibacillus montaniterrae</name>
    <dbReference type="NCBI Taxonomy" id="429341"/>
    <lineage>
        <taxon>Bacteria</taxon>
        <taxon>Bacillati</taxon>
        <taxon>Bacillota</taxon>
        <taxon>Bacilli</taxon>
        <taxon>Bacillales</taxon>
        <taxon>Paenibacillaceae</taxon>
        <taxon>Paenibacillus</taxon>
    </lineage>
</organism>
<dbReference type="AlphaFoldDB" id="A0A919YUX3"/>
<comment type="caution">
    <text evidence="1">The sequence shown here is derived from an EMBL/GenBank/DDBJ whole genome shotgun (WGS) entry which is preliminary data.</text>
</comment>
<evidence type="ECO:0000313" key="1">
    <source>
        <dbReference type="EMBL" id="GIP18914.1"/>
    </source>
</evidence>
<sequence length="159" mass="17655">MKFSRLSFFMLFFAVMLIMLSGCGVIKSTYEGVSEGLFRNEKTGENAEEQSEEETNEITVEIIIESDGDSVNNLEVEINSRKNPQSVYFDSIEVPYREEFTVSSDMMFPLTSTRARASVGDGSQVSCTILYNGEEVATHQSKGDAGRAYCEKLTGPRGL</sequence>
<evidence type="ECO:0000313" key="2">
    <source>
        <dbReference type="Proteomes" id="UP000683139"/>
    </source>
</evidence>
<dbReference type="Proteomes" id="UP000683139">
    <property type="component" value="Unassembled WGS sequence"/>
</dbReference>
<dbReference type="EMBL" id="BOSE01000011">
    <property type="protein sequence ID" value="GIP18914.1"/>
    <property type="molecule type" value="Genomic_DNA"/>
</dbReference>
<gene>
    <name evidence="1" type="ORF">J40TS1_45560</name>
</gene>
<reference evidence="1" key="1">
    <citation type="submission" date="2021-03" db="EMBL/GenBank/DDBJ databases">
        <title>Antimicrobial resistance genes in bacteria isolated from Japanese honey, and their potential for conferring macrolide and lincosamide resistance in the American foulbrood pathogen Paenibacillus larvae.</title>
        <authorList>
            <person name="Okamoto M."/>
            <person name="Kumagai M."/>
            <person name="Kanamori H."/>
            <person name="Takamatsu D."/>
        </authorList>
    </citation>
    <scope>NUCLEOTIDE SEQUENCE</scope>
    <source>
        <strain evidence="1">J40TS1</strain>
    </source>
</reference>
<protein>
    <recommendedName>
        <fullName evidence="3">Lipoprotein</fullName>
    </recommendedName>
</protein>
<dbReference type="InterPro" id="IPR038468">
    <property type="entry name" value="MmpS_C"/>
</dbReference>
<dbReference type="PROSITE" id="PS51257">
    <property type="entry name" value="PROKAR_LIPOPROTEIN"/>
    <property type="match status" value="1"/>
</dbReference>
<name>A0A919YUX3_9BACL</name>
<proteinExistence type="predicted"/>
<dbReference type="Gene3D" id="2.60.40.2880">
    <property type="entry name" value="MmpS1-5, C-terminal soluble domain"/>
    <property type="match status" value="1"/>
</dbReference>